<feature type="domain" description="ABC transmembrane type-1" evidence="8">
    <location>
        <begin position="69"/>
        <end position="131"/>
    </location>
</feature>
<keyword evidence="6 7" id="KW-0472">Membrane</keyword>
<keyword evidence="2" id="KW-0813">Transport</keyword>
<keyword evidence="4 7" id="KW-0812">Transmembrane</keyword>
<gene>
    <name evidence="9" type="primary">nikC</name>
    <name evidence="9" type="ORF">K8V65_06225</name>
</gene>
<sequence length="131" mass="13525">MNVKLTILCVLVGALLLVAVFAPFLTPFDPYAQNLSQALQAPNSVHLLGTDQYGRDLLSRVIMGAQTTILSSLALVGAVTLIGTAVGIVCGYCGGKIDTLLMRTSDIFLAFPGMVFALAVAGVLGGSILNA</sequence>
<comment type="subcellular location">
    <subcellularLocation>
        <location evidence="1">Cell membrane</location>
        <topology evidence="1">Multi-pass membrane protein</topology>
    </subcellularLocation>
</comment>
<comment type="caution">
    <text evidence="9">The sequence shown here is derived from an EMBL/GenBank/DDBJ whole genome shotgun (WGS) entry which is preliminary data.</text>
</comment>
<dbReference type="GO" id="GO:0055085">
    <property type="term" value="P:transmembrane transport"/>
    <property type="evidence" value="ECO:0007669"/>
    <property type="project" value="InterPro"/>
</dbReference>
<dbReference type="InterPro" id="IPR050366">
    <property type="entry name" value="BP-dependent_transpt_permease"/>
</dbReference>
<name>A0A921HN39_9FIRM</name>
<accession>A0A921HN39</accession>
<evidence type="ECO:0000256" key="4">
    <source>
        <dbReference type="ARBA" id="ARBA00022692"/>
    </source>
</evidence>
<keyword evidence="3" id="KW-1003">Cell membrane</keyword>
<evidence type="ECO:0000256" key="7">
    <source>
        <dbReference type="SAM" id="Phobius"/>
    </source>
</evidence>
<dbReference type="InterPro" id="IPR035906">
    <property type="entry name" value="MetI-like_sf"/>
</dbReference>
<protein>
    <submittedName>
        <fullName evidence="9">Nickel ABC transporter permease subunit NikC</fullName>
    </submittedName>
</protein>
<reference evidence="9" key="1">
    <citation type="journal article" date="2021" name="PeerJ">
        <title>Extensive microbial diversity within the chicken gut microbiome revealed by metagenomics and culture.</title>
        <authorList>
            <person name="Gilroy R."/>
            <person name="Ravi A."/>
            <person name="Getino M."/>
            <person name="Pursley I."/>
            <person name="Horton D.L."/>
            <person name="Alikhan N.F."/>
            <person name="Baker D."/>
            <person name="Gharbi K."/>
            <person name="Hall N."/>
            <person name="Watson M."/>
            <person name="Adriaenssens E.M."/>
            <person name="Foster-Nyarko E."/>
            <person name="Jarju S."/>
            <person name="Secka A."/>
            <person name="Antonio M."/>
            <person name="Oren A."/>
            <person name="Chaudhuri R.R."/>
            <person name="La Ragione R."/>
            <person name="Hildebrand F."/>
            <person name="Pallen M.J."/>
        </authorList>
    </citation>
    <scope>NUCLEOTIDE SEQUENCE</scope>
    <source>
        <strain evidence="9">7318</strain>
    </source>
</reference>
<dbReference type="AlphaFoldDB" id="A0A921HN39"/>
<feature type="non-terminal residue" evidence="9">
    <location>
        <position position="131"/>
    </location>
</feature>
<dbReference type="Pfam" id="PF12911">
    <property type="entry name" value="OppC_N"/>
    <property type="match status" value="1"/>
</dbReference>
<dbReference type="PANTHER" id="PTHR43386">
    <property type="entry name" value="OLIGOPEPTIDE TRANSPORT SYSTEM PERMEASE PROTEIN APPC"/>
    <property type="match status" value="1"/>
</dbReference>
<dbReference type="Proteomes" id="UP000780768">
    <property type="component" value="Unassembled WGS sequence"/>
</dbReference>
<dbReference type="EMBL" id="DYVR01000171">
    <property type="protein sequence ID" value="HJF85238.1"/>
    <property type="molecule type" value="Genomic_DNA"/>
</dbReference>
<dbReference type="InterPro" id="IPR025966">
    <property type="entry name" value="OppC_N"/>
</dbReference>
<reference evidence="9" key="2">
    <citation type="submission" date="2021-09" db="EMBL/GenBank/DDBJ databases">
        <authorList>
            <person name="Gilroy R."/>
        </authorList>
    </citation>
    <scope>NUCLEOTIDE SEQUENCE</scope>
    <source>
        <strain evidence="9">7318</strain>
    </source>
</reference>
<evidence type="ECO:0000256" key="1">
    <source>
        <dbReference type="ARBA" id="ARBA00004651"/>
    </source>
</evidence>
<evidence type="ECO:0000256" key="6">
    <source>
        <dbReference type="ARBA" id="ARBA00023136"/>
    </source>
</evidence>
<keyword evidence="5 7" id="KW-1133">Transmembrane helix</keyword>
<evidence type="ECO:0000313" key="10">
    <source>
        <dbReference type="Proteomes" id="UP000780768"/>
    </source>
</evidence>
<dbReference type="GO" id="GO:0005886">
    <property type="term" value="C:plasma membrane"/>
    <property type="evidence" value="ECO:0007669"/>
    <property type="project" value="UniProtKB-SubCell"/>
</dbReference>
<dbReference type="PROSITE" id="PS50928">
    <property type="entry name" value="ABC_TM1"/>
    <property type="match status" value="1"/>
</dbReference>
<organism evidence="9 10">
    <name type="scientific">Megamonas hypermegale</name>
    <dbReference type="NCBI Taxonomy" id="158847"/>
    <lineage>
        <taxon>Bacteria</taxon>
        <taxon>Bacillati</taxon>
        <taxon>Bacillota</taxon>
        <taxon>Negativicutes</taxon>
        <taxon>Selenomonadales</taxon>
        <taxon>Selenomonadaceae</taxon>
        <taxon>Megamonas</taxon>
    </lineage>
</organism>
<evidence type="ECO:0000256" key="5">
    <source>
        <dbReference type="ARBA" id="ARBA00022989"/>
    </source>
</evidence>
<proteinExistence type="predicted"/>
<dbReference type="PANTHER" id="PTHR43386:SF1">
    <property type="entry name" value="D,D-DIPEPTIDE TRANSPORT SYSTEM PERMEASE PROTEIN DDPC-RELATED"/>
    <property type="match status" value="1"/>
</dbReference>
<evidence type="ECO:0000256" key="3">
    <source>
        <dbReference type="ARBA" id="ARBA00022475"/>
    </source>
</evidence>
<feature type="transmembrane region" description="Helical" evidence="7">
    <location>
        <begin position="107"/>
        <end position="129"/>
    </location>
</feature>
<feature type="transmembrane region" description="Helical" evidence="7">
    <location>
        <begin position="62"/>
        <end position="95"/>
    </location>
</feature>
<evidence type="ECO:0000259" key="8">
    <source>
        <dbReference type="PROSITE" id="PS50928"/>
    </source>
</evidence>
<evidence type="ECO:0000313" key="9">
    <source>
        <dbReference type="EMBL" id="HJF85238.1"/>
    </source>
</evidence>
<evidence type="ECO:0000256" key="2">
    <source>
        <dbReference type="ARBA" id="ARBA00022448"/>
    </source>
</evidence>
<dbReference type="InterPro" id="IPR000515">
    <property type="entry name" value="MetI-like"/>
</dbReference>
<dbReference type="SUPFAM" id="SSF161098">
    <property type="entry name" value="MetI-like"/>
    <property type="match status" value="1"/>
</dbReference>